<dbReference type="InterPro" id="IPR019650">
    <property type="entry name" value="DUF2513"/>
</dbReference>
<gene>
    <name evidence="1" type="ORF">GCM10011415_28320</name>
</gene>
<name>A0A8J2ZL23_9RHOB</name>
<evidence type="ECO:0000313" key="2">
    <source>
        <dbReference type="Proteomes" id="UP000617145"/>
    </source>
</evidence>
<evidence type="ECO:0000313" key="1">
    <source>
        <dbReference type="EMBL" id="GGG77729.1"/>
    </source>
</evidence>
<dbReference type="Proteomes" id="UP000617145">
    <property type="component" value="Unassembled WGS sequence"/>
</dbReference>
<dbReference type="Pfam" id="PF10711">
    <property type="entry name" value="DUF2513"/>
    <property type="match status" value="1"/>
</dbReference>
<proteinExistence type="predicted"/>
<protein>
    <recommendedName>
        <fullName evidence="3">DUF2513 domain-containing protein</fullName>
    </recommendedName>
</protein>
<dbReference type="AlphaFoldDB" id="A0A8J2ZL23"/>
<comment type="caution">
    <text evidence="1">The sequence shown here is derived from an EMBL/GenBank/DDBJ whole genome shotgun (WGS) entry which is preliminary data.</text>
</comment>
<evidence type="ECO:0008006" key="3">
    <source>
        <dbReference type="Google" id="ProtNLM"/>
    </source>
</evidence>
<reference evidence="1" key="1">
    <citation type="journal article" date="2014" name="Int. J. Syst. Evol. Microbiol.">
        <title>Complete genome sequence of Corynebacterium casei LMG S-19264T (=DSM 44701T), isolated from a smear-ripened cheese.</title>
        <authorList>
            <consortium name="US DOE Joint Genome Institute (JGI-PGF)"/>
            <person name="Walter F."/>
            <person name="Albersmeier A."/>
            <person name="Kalinowski J."/>
            <person name="Ruckert C."/>
        </authorList>
    </citation>
    <scope>NUCLEOTIDE SEQUENCE</scope>
    <source>
        <strain evidence="1">CGMCC 1.15762</strain>
    </source>
</reference>
<keyword evidence="2" id="KW-1185">Reference proteome</keyword>
<reference evidence="1" key="2">
    <citation type="submission" date="2020-09" db="EMBL/GenBank/DDBJ databases">
        <authorList>
            <person name="Sun Q."/>
            <person name="Zhou Y."/>
        </authorList>
    </citation>
    <scope>NUCLEOTIDE SEQUENCE</scope>
    <source>
        <strain evidence="1">CGMCC 1.15762</strain>
    </source>
</reference>
<organism evidence="1 2">
    <name type="scientific">Salipiger pallidus</name>
    <dbReference type="NCBI Taxonomy" id="1775170"/>
    <lineage>
        <taxon>Bacteria</taxon>
        <taxon>Pseudomonadati</taxon>
        <taxon>Pseudomonadota</taxon>
        <taxon>Alphaproteobacteria</taxon>
        <taxon>Rhodobacterales</taxon>
        <taxon>Roseobacteraceae</taxon>
        <taxon>Salipiger</taxon>
    </lineage>
</organism>
<accession>A0A8J2ZL23</accession>
<sequence>MRRDDELIRQYMFEMEDSPEWVVWFMPDEGNEEEEAKYYHLRLLADEGFLQETGPNGCNFRITNAGHDFIGMMRDEGLWKQMKIRASTVVPRYGLRLLFEVGNAIVRNRLTELGVPLN</sequence>
<dbReference type="EMBL" id="BMJV01000005">
    <property type="protein sequence ID" value="GGG77729.1"/>
    <property type="molecule type" value="Genomic_DNA"/>
</dbReference>